<dbReference type="RefSeq" id="WP_013485419.1">
    <property type="nucleotide sequence ID" value="NC_014828.1"/>
</dbReference>
<dbReference type="Proteomes" id="UP000001551">
    <property type="component" value="Chromosome"/>
</dbReference>
<feature type="transmembrane region" description="Helical" evidence="6">
    <location>
        <begin position="430"/>
        <end position="447"/>
    </location>
</feature>
<feature type="transmembrane region" description="Helical" evidence="6">
    <location>
        <begin position="42"/>
        <end position="66"/>
    </location>
</feature>
<keyword evidence="5 6" id="KW-0472">Membrane</keyword>
<evidence type="ECO:0000256" key="4">
    <source>
        <dbReference type="ARBA" id="ARBA00022989"/>
    </source>
</evidence>
<protein>
    <submittedName>
        <fullName evidence="7">Polysaccharide biosynthesis protein</fullName>
    </submittedName>
</protein>
<evidence type="ECO:0000313" key="8">
    <source>
        <dbReference type="Proteomes" id="UP000001551"/>
    </source>
</evidence>
<sequence>MKQQSTSKGFAILSVSTMLIKVLALVYLPVQAAVMHDYGNGIIAAGMTLYMMIYSVTNVGLPSIVSKMVAERSALGDYRCTQRILRVASVMLGVLGVAATLFTYFGAGALAAYAAFPTEAVLMFKVIAPTLLFSCVSCALRGYFQGRRNMVPTAIAQLIEQVLNTIFTALFVWLLYRIAQHAGADLHTSYSFGAAGSAVGTVVGAIGSALFLGYLFTVVMRKQRHKELQEQTYDGPTLDSRTIFQEILRYAVPALIGSIAANAANMIDTYTCIRSMQWGGMANDLASSLYGIYTTQYGRLFTVAIGFTNPLVFTMVPAVAAALAVGNRKLFRHRLAESYKLVYLLMIPIISGMMFLAKPSITLIFFHRNNGSDLLVFGVWTAVLSVIAAVQGGLLIAGGAPLAGPVNTIIGMGPKILCNLLLVPIHSVNVKGAIIGNAVGWLVTIVLNDRVARKRLGVGSCGLRSLRAPVFGAAVMGGACWLIYHALYTPFAPRRAGEMNIAASDVSLLITVAAGIFIYFSVMIKIGGVSAEDIAKLPMGGRLLRLLRKVPFLRKNLQPKPMAQEGGNGRD</sequence>
<reference evidence="7 8" key="1">
    <citation type="submission" date="2010-12" db="EMBL/GenBank/DDBJ databases">
        <title>Complete sequence of Ethanoligenens harbinense YUAN-3.</title>
        <authorList>
            <person name="Lucas S."/>
            <person name="Copeland A."/>
            <person name="Lapidus A."/>
            <person name="Cheng J.-F."/>
            <person name="Bruce D."/>
            <person name="Goodwin L."/>
            <person name="Pitluck S."/>
            <person name="Chertkov O."/>
            <person name="Misra M."/>
            <person name="Detter J.C."/>
            <person name="Han C."/>
            <person name="Tapia R."/>
            <person name="Land M."/>
            <person name="Hauser L."/>
            <person name="Jeffries C."/>
            <person name="Kyrpides N."/>
            <person name="Ivanova N."/>
            <person name="Mikhailova N."/>
            <person name="Wang A."/>
            <person name="Mouttaki H."/>
            <person name="He Z."/>
            <person name="Zhou J."/>
            <person name="Hemme C.L."/>
            <person name="Woyke T."/>
        </authorList>
    </citation>
    <scope>NUCLEOTIDE SEQUENCE [LARGE SCALE GENOMIC DNA]</scope>
    <source>
        <strain evidence="8">DSM 18485 / JCM 12961 / CGMCC 1.5033 / YUAN-3</strain>
    </source>
</reference>
<keyword evidence="3 6" id="KW-0812">Transmembrane</keyword>
<keyword evidence="8" id="KW-1185">Reference proteome</keyword>
<evidence type="ECO:0000256" key="3">
    <source>
        <dbReference type="ARBA" id="ARBA00022692"/>
    </source>
</evidence>
<dbReference type="PANTHER" id="PTHR30250">
    <property type="entry name" value="PST FAMILY PREDICTED COLANIC ACID TRANSPORTER"/>
    <property type="match status" value="1"/>
</dbReference>
<feature type="transmembrane region" description="Helical" evidence="6">
    <location>
        <begin position="87"/>
        <end position="116"/>
    </location>
</feature>
<dbReference type="PIRSF" id="PIRSF038958">
    <property type="entry name" value="PG_synth_SpoVB"/>
    <property type="match status" value="1"/>
</dbReference>
<dbReference type="AlphaFoldDB" id="E6U845"/>
<dbReference type="InterPro" id="IPR050833">
    <property type="entry name" value="Poly_Biosynth_Transport"/>
</dbReference>
<feature type="transmembrane region" description="Helical" evidence="6">
    <location>
        <begin position="196"/>
        <end position="219"/>
    </location>
</feature>
<evidence type="ECO:0000256" key="5">
    <source>
        <dbReference type="ARBA" id="ARBA00023136"/>
    </source>
</evidence>
<accession>E6U845</accession>
<dbReference type="InterPro" id="IPR024923">
    <property type="entry name" value="PG_synth_SpoVB"/>
</dbReference>
<dbReference type="KEGG" id="eha:Ethha_1528"/>
<feature type="transmembrane region" description="Helical" evidence="6">
    <location>
        <begin position="343"/>
        <end position="367"/>
    </location>
</feature>
<dbReference type="HOGENOM" id="CLU_022017_2_1_9"/>
<keyword evidence="4 6" id="KW-1133">Transmembrane helix</keyword>
<dbReference type="PANTHER" id="PTHR30250:SF21">
    <property type="entry name" value="LIPID II FLIPPASE MURJ"/>
    <property type="match status" value="1"/>
</dbReference>
<organism evidence="7 8">
    <name type="scientific">Ethanoligenens harbinense (strain DSM 18485 / JCM 12961 / CGMCC 1.5033 / YUAN-3)</name>
    <dbReference type="NCBI Taxonomy" id="663278"/>
    <lineage>
        <taxon>Bacteria</taxon>
        <taxon>Bacillati</taxon>
        <taxon>Bacillota</taxon>
        <taxon>Clostridia</taxon>
        <taxon>Eubacteriales</taxon>
        <taxon>Oscillospiraceae</taxon>
        <taxon>Ethanoligenens</taxon>
    </lineage>
</organism>
<feature type="transmembrane region" description="Helical" evidence="6">
    <location>
        <begin position="374"/>
        <end position="397"/>
    </location>
</feature>
<dbReference type="eggNOG" id="COG2244">
    <property type="taxonomic scope" value="Bacteria"/>
</dbReference>
<evidence type="ECO:0000313" key="7">
    <source>
        <dbReference type="EMBL" id="ADU27064.1"/>
    </source>
</evidence>
<dbReference type="GO" id="GO:0005886">
    <property type="term" value="C:plasma membrane"/>
    <property type="evidence" value="ECO:0007669"/>
    <property type="project" value="UniProtKB-SubCell"/>
</dbReference>
<comment type="subcellular location">
    <subcellularLocation>
        <location evidence="1">Cell membrane</location>
        <topology evidence="1">Multi-pass membrane protein</topology>
    </subcellularLocation>
</comment>
<dbReference type="STRING" id="663278.Ethha_1528"/>
<gene>
    <name evidence="7" type="ordered locus">Ethha_1528</name>
</gene>
<feature type="transmembrane region" description="Helical" evidence="6">
    <location>
        <begin position="300"/>
        <end position="323"/>
    </location>
</feature>
<feature type="transmembrane region" description="Helical" evidence="6">
    <location>
        <begin position="468"/>
        <end position="487"/>
    </location>
</feature>
<feature type="transmembrane region" description="Helical" evidence="6">
    <location>
        <begin position="122"/>
        <end position="143"/>
    </location>
</feature>
<evidence type="ECO:0000256" key="2">
    <source>
        <dbReference type="ARBA" id="ARBA00022475"/>
    </source>
</evidence>
<name>E6U845_ETHHY</name>
<evidence type="ECO:0000256" key="1">
    <source>
        <dbReference type="ARBA" id="ARBA00004651"/>
    </source>
</evidence>
<dbReference type="Pfam" id="PF01943">
    <property type="entry name" value="Polysacc_synt"/>
    <property type="match status" value="1"/>
</dbReference>
<dbReference type="CDD" id="cd13124">
    <property type="entry name" value="MATE_SpoVB_like"/>
    <property type="match status" value="1"/>
</dbReference>
<proteinExistence type="predicted"/>
<feature type="transmembrane region" description="Helical" evidence="6">
    <location>
        <begin position="12"/>
        <end position="30"/>
    </location>
</feature>
<dbReference type="EMBL" id="CP002400">
    <property type="protein sequence ID" value="ADU27064.1"/>
    <property type="molecule type" value="Genomic_DNA"/>
</dbReference>
<feature type="transmembrane region" description="Helical" evidence="6">
    <location>
        <begin position="499"/>
        <end position="520"/>
    </location>
</feature>
<feature type="transmembrane region" description="Helical" evidence="6">
    <location>
        <begin position="155"/>
        <end position="176"/>
    </location>
</feature>
<keyword evidence="2" id="KW-1003">Cell membrane</keyword>
<evidence type="ECO:0000256" key="6">
    <source>
        <dbReference type="SAM" id="Phobius"/>
    </source>
</evidence>
<dbReference type="InterPro" id="IPR002797">
    <property type="entry name" value="Polysacc_synth"/>
</dbReference>